<dbReference type="PANTHER" id="PTHR45639:SF34">
    <property type="entry name" value="CHAPERONE PROTEIN DNAK"/>
    <property type="match status" value="1"/>
</dbReference>
<dbReference type="GO" id="GO:0005524">
    <property type="term" value="F:ATP binding"/>
    <property type="evidence" value="ECO:0007669"/>
    <property type="project" value="UniProtKB-KW"/>
</dbReference>
<protein>
    <submittedName>
        <fullName evidence="7">Hsp70 family protein</fullName>
    </submittedName>
</protein>
<dbReference type="Proteomes" id="UP000477750">
    <property type="component" value="Unassembled WGS sequence"/>
</dbReference>
<comment type="similarity">
    <text evidence="1">Belongs to the heat shock protein 70 family.</text>
</comment>
<organism evidence="7 8">
    <name type="scientific">Glycomyces albidus</name>
    <dbReference type="NCBI Taxonomy" id="2656774"/>
    <lineage>
        <taxon>Bacteria</taxon>
        <taxon>Bacillati</taxon>
        <taxon>Actinomycetota</taxon>
        <taxon>Actinomycetes</taxon>
        <taxon>Glycomycetales</taxon>
        <taxon>Glycomycetaceae</taxon>
        <taxon>Glycomyces</taxon>
    </lineage>
</organism>
<comment type="caution">
    <text evidence="7">The sequence shown here is derived from an EMBL/GenBank/DDBJ whole genome shotgun (WGS) entry which is preliminary data.</text>
</comment>
<keyword evidence="4" id="KW-0346">Stress response</keyword>
<evidence type="ECO:0000256" key="1">
    <source>
        <dbReference type="ARBA" id="ARBA00007381"/>
    </source>
</evidence>
<keyword evidence="3" id="KW-0067">ATP-binding</keyword>
<sequence length="460" mass="48543">MTDKRIELGIDFGTSHTIAMLGSEGGPGRPLIFEGSPLLPSAVFADGSELIVGRAALQQGRRRPAALEPHPKRWIDADAMLLGGREVAVPDAIAAVLGRVRAEAKRVAGVPVSVTVTVPATWGPTRRLVITDAAERAGLGAVRLLPEPVAAAAYFLHRLGHRIGEGQTVVVYDLGAGTFDATVVERRDGGFTVLAQDGRDDLGGLDIDAAIADHLRLQHPDEAGEDGQGRHRQELQEEIRLAKESLSTYSHAAVTLPASNRESHLTRGELDDLARPLLAPTVKVTRAVIAAAGLLPAATAGVFLVGGASRMPLVATMLHQALGLAPTAIDHPELVVAEGSLAAPPDDEHAADPMPPAASGTPPVEPAPRMDYRPSPLPPPSPSRRCRSTPTAGRCLRIPGSRGPRVRQRRACPCRSSSPRCSWRCRPCRSCRCGVARSRPGSRWARCTCTAGISCSAVPT</sequence>
<name>A0A6L5G2Y6_9ACTN</name>
<dbReference type="PRINTS" id="PR00301">
    <property type="entry name" value="HEATSHOCK70"/>
</dbReference>
<evidence type="ECO:0000256" key="2">
    <source>
        <dbReference type="ARBA" id="ARBA00022741"/>
    </source>
</evidence>
<dbReference type="InterPro" id="IPR018181">
    <property type="entry name" value="Heat_shock_70_CS"/>
</dbReference>
<keyword evidence="2" id="KW-0547">Nucleotide-binding</keyword>
<evidence type="ECO:0000313" key="8">
    <source>
        <dbReference type="Proteomes" id="UP000477750"/>
    </source>
</evidence>
<dbReference type="InterPro" id="IPR043129">
    <property type="entry name" value="ATPase_NBD"/>
</dbReference>
<evidence type="ECO:0000256" key="3">
    <source>
        <dbReference type="ARBA" id="ARBA00022840"/>
    </source>
</evidence>
<dbReference type="RefSeq" id="WP_153023388.1">
    <property type="nucleotide sequence ID" value="NZ_WIAO01000001.1"/>
</dbReference>
<dbReference type="EMBL" id="WIAO01000001">
    <property type="protein sequence ID" value="MQM24207.1"/>
    <property type="molecule type" value="Genomic_DNA"/>
</dbReference>
<evidence type="ECO:0000313" key="7">
    <source>
        <dbReference type="EMBL" id="MQM24207.1"/>
    </source>
</evidence>
<gene>
    <name evidence="7" type="ORF">GFD30_01235</name>
</gene>
<dbReference type="InterPro" id="IPR013126">
    <property type="entry name" value="Hsp_70_fam"/>
</dbReference>
<proteinExistence type="inferred from homology"/>
<dbReference type="Gene3D" id="3.90.640.10">
    <property type="entry name" value="Actin, Chain A, domain 4"/>
    <property type="match status" value="1"/>
</dbReference>
<dbReference type="AlphaFoldDB" id="A0A6L5G2Y6"/>
<accession>A0A6L5G2Y6</accession>
<feature type="region of interest" description="Disordered" evidence="6">
    <location>
        <begin position="343"/>
        <end position="391"/>
    </location>
</feature>
<evidence type="ECO:0000256" key="5">
    <source>
        <dbReference type="ARBA" id="ARBA00023186"/>
    </source>
</evidence>
<reference evidence="7 8" key="1">
    <citation type="submission" date="2019-10" db="EMBL/GenBank/DDBJ databases">
        <title>Glycomyces albidus sp. nov., a novel actinomycete isolated from rhizosphere soil of wheat (Triticum aestivum L.).</title>
        <authorList>
            <person name="Qian L."/>
        </authorList>
    </citation>
    <scope>NUCLEOTIDE SEQUENCE [LARGE SCALE GENOMIC DNA]</scope>
    <source>
        <strain evidence="7 8">NEAU-7082</strain>
    </source>
</reference>
<evidence type="ECO:0000256" key="4">
    <source>
        <dbReference type="ARBA" id="ARBA00023016"/>
    </source>
</evidence>
<keyword evidence="5" id="KW-0143">Chaperone</keyword>
<dbReference type="GO" id="GO:0030968">
    <property type="term" value="P:endoplasmic reticulum unfolded protein response"/>
    <property type="evidence" value="ECO:0007669"/>
    <property type="project" value="TreeGrafter"/>
</dbReference>
<dbReference type="SUPFAM" id="SSF53067">
    <property type="entry name" value="Actin-like ATPase domain"/>
    <property type="match status" value="2"/>
</dbReference>
<dbReference type="Gene3D" id="3.30.420.40">
    <property type="match status" value="2"/>
</dbReference>
<dbReference type="GO" id="GO:0140662">
    <property type="term" value="F:ATP-dependent protein folding chaperone"/>
    <property type="evidence" value="ECO:0007669"/>
    <property type="project" value="InterPro"/>
</dbReference>
<dbReference type="PROSITE" id="PS01036">
    <property type="entry name" value="HSP70_3"/>
    <property type="match status" value="1"/>
</dbReference>
<evidence type="ECO:0000256" key="6">
    <source>
        <dbReference type="SAM" id="MobiDB-lite"/>
    </source>
</evidence>
<dbReference type="PANTHER" id="PTHR45639">
    <property type="entry name" value="HSC70CB, ISOFORM G-RELATED"/>
    <property type="match status" value="1"/>
</dbReference>
<keyword evidence="8" id="KW-1185">Reference proteome</keyword>
<dbReference type="Pfam" id="PF00012">
    <property type="entry name" value="HSP70"/>
    <property type="match status" value="1"/>
</dbReference>